<accession>W7DLV0</accession>
<dbReference type="PIRSF" id="PIRSF015040">
    <property type="entry name" value="ATPase_SAG2001_prd"/>
    <property type="match status" value="1"/>
</dbReference>
<dbReference type="SUPFAM" id="SSF52540">
    <property type="entry name" value="P-loop containing nucleoside triphosphate hydrolases"/>
    <property type="match status" value="1"/>
</dbReference>
<dbReference type="InterPro" id="IPR016628">
    <property type="entry name" value="ATPase_SAG2001_prd"/>
</dbReference>
<protein>
    <submittedName>
        <fullName evidence="1">DNA segregation ATPase FtsK/SpoIIIE family protein</fullName>
    </submittedName>
</protein>
<organism evidence="1 2">
    <name type="scientific">Listeria fleischmannii FSL S10-1203</name>
    <dbReference type="NCBI Taxonomy" id="1265822"/>
    <lineage>
        <taxon>Bacteria</taxon>
        <taxon>Bacillati</taxon>
        <taxon>Bacillota</taxon>
        <taxon>Bacilli</taxon>
        <taxon>Bacillales</taxon>
        <taxon>Listeriaceae</taxon>
        <taxon>Listeria</taxon>
    </lineage>
</organism>
<dbReference type="Proteomes" id="UP000019241">
    <property type="component" value="Unassembled WGS sequence"/>
</dbReference>
<evidence type="ECO:0000313" key="2">
    <source>
        <dbReference type="Proteomes" id="UP000019241"/>
    </source>
</evidence>
<comment type="caution">
    <text evidence="1">The sequence shown here is derived from an EMBL/GenBank/DDBJ whole genome shotgun (WGS) entry which is preliminary data.</text>
</comment>
<gene>
    <name evidence="1" type="ORF">MCOL2_17002</name>
</gene>
<dbReference type="RefSeq" id="WP_077914262.1">
    <property type="nucleotide sequence ID" value="NZ_AODM01000058.1"/>
</dbReference>
<sequence>MERFLEEMNAYKSIHLWQYPQDAQLKKRLEELESDFADDVMQSAKYYADETTHILKGRLGTPTKSDFVIGVHLPASGISLDRGIKENVQSLLSSVNAHVLNALHFERMVYDDVFHSYENVEENLLSTMLSIGAERLTQKEMMYLNRFSFVRGMEHDMDIVRENMKVADITNTVISPQYHKCLKLTAPEGESYVTSLTVDDMGDDMSGMHLFYDLQKLPFPVEVSIKATIEGKSVTKPALGFKDTQIEEKMQEQMETKRFVDSDIDEASQMIQTLQESLKQEENCLWNWVATIVVTGKTKKEALANARDAQKYMKDLGISCKIPVADQLQLFYRNLPAKGLEFINKDWQQKTLRDGLAETLFGATAELGNKIGWHIGWIDRNIYNLDKNSAVANSRDFVLFHPMLGNQQIARTMTKSPHILISGDTGEGKTFLSTVLFIYTSMMKIKTLFIDPKKDRRKHIEGVLKQEWLHRDYPLFADVLQKIQFVTLDAKEEANWGALDPIQLFNNRTDAKEMIQIIIHQVYDFTGTDKDVIELAFLEAIDNTLNKKELGGQVGTIDVIKFMQQHGNQSVQNAGNLLYQKIENSILKLLIHDGSNPALSLEQMRTVLEVENLDLPDAETSMEDYTPSQLASSAVMFALGRFCELFGSNPDERTMEFMDEAWIFNVTQQGRKVKKTMRRVGRSQENALCFMTQKIADEDTSNFGTAFAFKESEAIPNMLDFMKMADTEENRDLILNMHQGQCMYRDLYAQVGKISIECLFEEWADTLETVKKTDVARAEEAYL</sequence>
<dbReference type="Pfam" id="PF12846">
    <property type="entry name" value="AAA_10"/>
    <property type="match status" value="1"/>
</dbReference>
<dbReference type="AlphaFoldDB" id="W7DLV0"/>
<reference evidence="1 2" key="1">
    <citation type="submission" date="2012-12" db="EMBL/GenBank/DDBJ databases">
        <title>Novel taxa of Listeriaceae from agricultural environments in the United States.</title>
        <authorList>
            <person name="den Bakker H.C."/>
            <person name="Allred A."/>
            <person name="Warchocki S."/>
            <person name="Wright E.M."/>
            <person name="Burrell A."/>
            <person name="Nightingale K.K."/>
            <person name="Kephart D."/>
            <person name="Wiedmann M."/>
        </authorList>
    </citation>
    <scope>NUCLEOTIDE SEQUENCE [LARGE SCALE GENOMIC DNA]</scope>
    <source>
        <strain evidence="1 2">FSL S10-1203</strain>
    </source>
</reference>
<dbReference type="InterPro" id="IPR051162">
    <property type="entry name" value="T4SS_component"/>
</dbReference>
<name>W7DLV0_9LIST</name>
<dbReference type="PANTHER" id="PTHR30121:SF6">
    <property type="entry name" value="SLR6007 PROTEIN"/>
    <property type="match status" value="1"/>
</dbReference>
<dbReference type="PATRIC" id="fig|1265822.4.peg.3455"/>
<dbReference type="Gene3D" id="3.40.50.300">
    <property type="entry name" value="P-loop containing nucleotide triphosphate hydrolases"/>
    <property type="match status" value="2"/>
</dbReference>
<proteinExistence type="predicted"/>
<dbReference type="EMBL" id="AODM01000058">
    <property type="protein sequence ID" value="EUJ48666.1"/>
    <property type="molecule type" value="Genomic_DNA"/>
</dbReference>
<dbReference type="InterPro" id="IPR027417">
    <property type="entry name" value="P-loop_NTPase"/>
</dbReference>
<dbReference type="PANTHER" id="PTHR30121">
    <property type="entry name" value="UNCHARACTERIZED PROTEIN YJGR-RELATED"/>
    <property type="match status" value="1"/>
</dbReference>
<evidence type="ECO:0000313" key="1">
    <source>
        <dbReference type="EMBL" id="EUJ48666.1"/>
    </source>
</evidence>